<evidence type="ECO:0000313" key="2">
    <source>
        <dbReference type="Proteomes" id="UP000317365"/>
    </source>
</evidence>
<organism evidence="1 2">
    <name type="scientific">Rhodoferax aquaticus</name>
    <dbReference type="NCBI Taxonomy" id="2527691"/>
    <lineage>
        <taxon>Bacteria</taxon>
        <taxon>Pseudomonadati</taxon>
        <taxon>Pseudomonadota</taxon>
        <taxon>Betaproteobacteria</taxon>
        <taxon>Burkholderiales</taxon>
        <taxon>Comamonadaceae</taxon>
        <taxon>Rhodoferax</taxon>
    </lineage>
</organism>
<dbReference type="Proteomes" id="UP000317365">
    <property type="component" value="Chromosome"/>
</dbReference>
<name>A0A515ENZ4_9BURK</name>
<reference evidence="2" key="2">
    <citation type="journal article" date="2020" name="Int. J. Syst. Evol. Microbiol.">
        <title>Genomic insights into a novel species Rhodoferax aquaticus sp. nov., isolated from freshwater.</title>
        <authorList>
            <person name="Li T."/>
            <person name="Zhuo Y."/>
            <person name="Jin C.Z."/>
            <person name="Wu X."/>
            <person name="Ko S.R."/>
            <person name="Jin F.J."/>
            <person name="Ahn C.Y."/>
            <person name="Oh H.M."/>
            <person name="Lee H.G."/>
            <person name="Jin L."/>
        </authorList>
    </citation>
    <scope>NUCLEOTIDE SEQUENCE [LARGE SCALE GENOMIC DNA]</scope>
    <source>
        <strain evidence="2">Gr-4</strain>
    </source>
</reference>
<gene>
    <name evidence="1" type="ORF">EXZ61_09540</name>
</gene>
<sequence length="74" mass="8062">MLKQRKDYFAVLVLASVLVALVPTVWPVLDLAVANYFFQAADGSQSATWTGVVFVNRYVPLMLVVANVELTGCA</sequence>
<reference evidence="2" key="1">
    <citation type="submission" date="2019-02" db="EMBL/GenBank/DDBJ databases">
        <title>Complete genome sequence of Rhodoferax sp. Gr-4.</title>
        <authorList>
            <person name="Jin L."/>
        </authorList>
    </citation>
    <scope>NUCLEOTIDE SEQUENCE [LARGE SCALE GENOMIC DNA]</scope>
    <source>
        <strain evidence="2">Gr-4</strain>
    </source>
</reference>
<accession>A0A515ENZ4</accession>
<evidence type="ECO:0000313" key="1">
    <source>
        <dbReference type="EMBL" id="QDL54384.1"/>
    </source>
</evidence>
<protein>
    <submittedName>
        <fullName evidence="1">Uncharacterized protein</fullName>
    </submittedName>
</protein>
<dbReference type="AlphaFoldDB" id="A0A515ENZ4"/>
<dbReference type="RefSeq" id="WP_142811255.1">
    <property type="nucleotide sequence ID" value="NZ_CP036282.1"/>
</dbReference>
<dbReference type="KEGG" id="rhg:EXZ61_09540"/>
<keyword evidence="2" id="KW-1185">Reference proteome</keyword>
<dbReference type="EMBL" id="CP036282">
    <property type="protein sequence ID" value="QDL54384.1"/>
    <property type="molecule type" value="Genomic_DNA"/>
</dbReference>
<proteinExistence type="predicted"/>